<dbReference type="EMBL" id="JAQQWK010000002">
    <property type="protein sequence ID" value="KAK8052395.1"/>
    <property type="molecule type" value="Genomic_DNA"/>
</dbReference>
<gene>
    <name evidence="1" type="ORF">PG993_003780</name>
</gene>
<dbReference type="Proteomes" id="UP001444661">
    <property type="component" value="Unassembled WGS sequence"/>
</dbReference>
<evidence type="ECO:0000313" key="2">
    <source>
        <dbReference type="Proteomes" id="UP001444661"/>
    </source>
</evidence>
<name>A0ABR1U0H2_9PEZI</name>
<organism evidence="1 2">
    <name type="scientific">Apiospora rasikravindrae</name>
    <dbReference type="NCBI Taxonomy" id="990691"/>
    <lineage>
        <taxon>Eukaryota</taxon>
        <taxon>Fungi</taxon>
        <taxon>Dikarya</taxon>
        <taxon>Ascomycota</taxon>
        <taxon>Pezizomycotina</taxon>
        <taxon>Sordariomycetes</taxon>
        <taxon>Xylariomycetidae</taxon>
        <taxon>Amphisphaeriales</taxon>
        <taxon>Apiosporaceae</taxon>
        <taxon>Apiospora</taxon>
    </lineage>
</organism>
<sequence length="119" mass="13087">METYFYPSLSAKPWHLQHLLRALDLHLERVARPNRRRGAAQLLEVGAGAGLAEFLGQLAALTEQGAWAAAFDRRVVDVFGGTRDNFLETGCLTFVPDVKGGLASRKTVRYAASFLLRTA</sequence>
<reference evidence="1 2" key="1">
    <citation type="submission" date="2023-01" db="EMBL/GenBank/DDBJ databases">
        <title>Analysis of 21 Apiospora genomes using comparative genomics revels a genus with tremendous synthesis potential of carbohydrate active enzymes and secondary metabolites.</title>
        <authorList>
            <person name="Sorensen T."/>
        </authorList>
    </citation>
    <scope>NUCLEOTIDE SEQUENCE [LARGE SCALE GENOMIC DNA]</scope>
    <source>
        <strain evidence="1 2">CBS 33761</strain>
    </source>
</reference>
<evidence type="ECO:0008006" key="3">
    <source>
        <dbReference type="Google" id="ProtNLM"/>
    </source>
</evidence>
<comment type="caution">
    <text evidence="1">The sequence shown here is derived from an EMBL/GenBank/DDBJ whole genome shotgun (WGS) entry which is preliminary data.</text>
</comment>
<proteinExistence type="predicted"/>
<keyword evidence="2" id="KW-1185">Reference proteome</keyword>
<accession>A0ABR1U0H2</accession>
<evidence type="ECO:0000313" key="1">
    <source>
        <dbReference type="EMBL" id="KAK8052395.1"/>
    </source>
</evidence>
<protein>
    <recommendedName>
        <fullName evidence="3">Class I SAM-dependent methyltransferase</fullName>
    </recommendedName>
</protein>